<dbReference type="Proteomes" id="UP001500888">
    <property type="component" value="Unassembled WGS sequence"/>
</dbReference>
<accession>A0ABP7ILA3</accession>
<dbReference type="EMBL" id="BAAAZR010000014">
    <property type="protein sequence ID" value="GAA3821366.1"/>
    <property type="molecule type" value="Genomic_DNA"/>
</dbReference>
<evidence type="ECO:0000313" key="2">
    <source>
        <dbReference type="Proteomes" id="UP001500888"/>
    </source>
</evidence>
<organism evidence="1 2">
    <name type="scientific">Sphaerisporangium flaviroseum</name>
    <dbReference type="NCBI Taxonomy" id="509199"/>
    <lineage>
        <taxon>Bacteria</taxon>
        <taxon>Bacillati</taxon>
        <taxon>Actinomycetota</taxon>
        <taxon>Actinomycetes</taxon>
        <taxon>Streptosporangiales</taxon>
        <taxon>Streptosporangiaceae</taxon>
        <taxon>Sphaerisporangium</taxon>
    </lineage>
</organism>
<evidence type="ECO:0000313" key="1">
    <source>
        <dbReference type="EMBL" id="GAA3821366.1"/>
    </source>
</evidence>
<reference evidence="2" key="1">
    <citation type="journal article" date="2019" name="Int. J. Syst. Evol. Microbiol.">
        <title>The Global Catalogue of Microorganisms (GCM) 10K type strain sequencing project: providing services to taxonomists for standard genome sequencing and annotation.</title>
        <authorList>
            <consortium name="The Broad Institute Genomics Platform"/>
            <consortium name="The Broad Institute Genome Sequencing Center for Infectious Disease"/>
            <person name="Wu L."/>
            <person name="Ma J."/>
        </authorList>
    </citation>
    <scope>NUCLEOTIDE SEQUENCE [LARGE SCALE GENOMIC DNA]</scope>
    <source>
        <strain evidence="2">JCM 16908</strain>
    </source>
</reference>
<dbReference type="RefSeq" id="WP_344944006.1">
    <property type="nucleotide sequence ID" value="NZ_BAAAZR010000014.1"/>
</dbReference>
<comment type="caution">
    <text evidence="1">The sequence shown here is derived from an EMBL/GenBank/DDBJ whole genome shotgun (WGS) entry which is preliminary data.</text>
</comment>
<sequence>MEPSHAIRRIGKLLIQAGYKLSKESTINSVLVEMAGQDGAAAARVLSDLRASRFPENELRSAITLLRGSYEKYHRRSMDRSLRERIRAHFGATGGPEARFRGATVALTIAYLYKAVDDDGPLQIWLERGTADFLASYESVVPGPARSGTRELFHYVQAINPADPIGGSSRTVRVPPYTETYTTAADSQDYAKRLAHLRAEFEETRRDLLA</sequence>
<name>A0ABP7ILA3_9ACTN</name>
<gene>
    <name evidence="1" type="ORF">GCM10022226_47090</name>
</gene>
<keyword evidence="2" id="KW-1185">Reference proteome</keyword>
<proteinExistence type="predicted"/>
<protein>
    <submittedName>
        <fullName evidence="1">Uncharacterized protein</fullName>
    </submittedName>
</protein>